<evidence type="ECO:0000256" key="3">
    <source>
        <dbReference type="ARBA" id="ARBA00023163"/>
    </source>
</evidence>
<evidence type="ECO:0000313" key="5">
    <source>
        <dbReference type="EMBL" id="MBU9712842.1"/>
    </source>
</evidence>
<comment type="caution">
    <text evidence="5">The sequence shown here is derived from an EMBL/GenBank/DDBJ whole genome shotgun (WGS) entry which is preliminary data.</text>
</comment>
<dbReference type="PANTHER" id="PTHR42756">
    <property type="entry name" value="TRANSCRIPTIONAL REGULATOR, MARR"/>
    <property type="match status" value="1"/>
</dbReference>
<dbReference type="PROSITE" id="PS50995">
    <property type="entry name" value="HTH_MARR_2"/>
    <property type="match status" value="1"/>
</dbReference>
<proteinExistence type="predicted"/>
<evidence type="ECO:0000313" key="6">
    <source>
        <dbReference type="Proteomes" id="UP000784880"/>
    </source>
</evidence>
<reference evidence="5 6" key="1">
    <citation type="submission" date="2021-06" db="EMBL/GenBank/DDBJ databases">
        <title>Bacillus sp. RD4P76, an endophyte from a halophyte.</title>
        <authorList>
            <person name="Sun J.-Q."/>
        </authorList>
    </citation>
    <scope>NUCLEOTIDE SEQUENCE [LARGE SCALE GENOMIC DNA]</scope>
    <source>
        <strain evidence="5 6">CGMCC 1.15917</strain>
    </source>
</reference>
<dbReference type="Pfam" id="PF01047">
    <property type="entry name" value="MarR"/>
    <property type="match status" value="1"/>
</dbReference>
<name>A0ABS6JGS4_9BACI</name>
<evidence type="ECO:0000256" key="2">
    <source>
        <dbReference type="ARBA" id="ARBA00023125"/>
    </source>
</evidence>
<dbReference type="RefSeq" id="WP_217067019.1">
    <property type="nucleotide sequence ID" value="NZ_JAHQCS010000112.1"/>
</dbReference>
<keyword evidence="1" id="KW-0805">Transcription regulation</keyword>
<dbReference type="InterPro" id="IPR000835">
    <property type="entry name" value="HTH_MarR-typ"/>
</dbReference>
<dbReference type="PANTHER" id="PTHR42756:SF1">
    <property type="entry name" value="TRANSCRIPTIONAL REPRESSOR OF EMRAB OPERON"/>
    <property type="match status" value="1"/>
</dbReference>
<feature type="domain" description="HTH marR-type" evidence="4">
    <location>
        <begin position="1"/>
        <end position="138"/>
    </location>
</feature>
<keyword evidence="6" id="KW-1185">Reference proteome</keyword>
<keyword evidence="3" id="KW-0804">Transcription</keyword>
<dbReference type="Proteomes" id="UP000784880">
    <property type="component" value="Unassembled WGS sequence"/>
</dbReference>
<dbReference type="EMBL" id="JAHQCS010000112">
    <property type="protein sequence ID" value="MBU9712842.1"/>
    <property type="molecule type" value="Genomic_DNA"/>
</dbReference>
<gene>
    <name evidence="5" type="ORF">KS419_14015</name>
</gene>
<dbReference type="InterPro" id="IPR023187">
    <property type="entry name" value="Tscrpt_reg_MarR-type_CS"/>
</dbReference>
<protein>
    <submittedName>
        <fullName evidence="5">MarR family transcriptional regulator</fullName>
    </submittedName>
</protein>
<dbReference type="PROSITE" id="PS01117">
    <property type="entry name" value="HTH_MARR_1"/>
    <property type="match status" value="1"/>
</dbReference>
<keyword evidence="2" id="KW-0238">DNA-binding</keyword>
<dbReference type="SMART" id="SM00347">
    <property type="entry name" value="HTH_MARR"/>
    <property type="match status" value="1"/>
</dbReference>
<accession>A0ABS6JGS4</accession>
<evidence type="ECO:0000259" key="4">
    <source>
        <dbReference type="PROSITE" id="PS50995"/>
    </source>
</evidence>
<organism evidence="5 6">
    <name type="scientific">Evansella tamaricis</name>
    <dbReference type="NCBI Taxonomy" id="2069301"/>
    <lineage>
        <taxon>Bacteria</taxon>
        <taxon>Bacillati</taxon>
        <taxon>Bacillota</taxon>
        <taxon>Bacilli</taxon>
        <taxon>Bacillales</taxon>
        <taxon>Bacillaceae</taxon>
        <taxon>Evansella</taxon>
    </lineage>
</organism>
<evidence type="ECO:0000256" key="1">
    <source>
        <dbReference type="ARBA" id="ARBA00023015"/>
    </source>
</evidence>
<sequence>MVREMDRRVGYQLGIVSHLLQNAYNNKLSEYGLTTSQAKVLYVLNKQGNMLQAEIQKYLYIQSSTMNGIMESMLKRELINKQDDKNDRRSKMISLTEKGRELEETFWEELSSLEMEITKGLSEEEQQLLLVWLKRVKTNIENLTENKQR</sequence>